<dbReference type="EMBL" id="JABSNP010000028">
    <property type="protein sequence ID" value="NRT21222.1"/>
    <property type="molecule type" value="Genomic_DNA"/>
</dbReference>
<dbReference type="RefSeq" id="WP_173811975.1">
    <property type="nucleotide sequence ID" value="NZ_JABSNP010000028.1"/>
</dbReference>
<proteinExistence type="predicted"/>
<name>A0ABX2FVI7_9BACT</name>
<accession>A0ABX2FVI7</accession>
<reference evidence="2 3" key="1">
    <citation type="submission" date="2020-05" db="EMBL/GenBank/DDBJ databases">
        <title>Genomic Encyclopedia of Type Strains, Phase IV (KMG-V): Genome sequencing to study the core and pangenomes of soil and plant-associated prokaryotes.</title>
        <authorList>
            <person name="Whitman W."/>
        </authorList>
    </citation>
    <scope>NUCLEOTIDE SEQUENCE [LARGE SCALE GENOMIC DNA]</scope>
    <source>
        <strain evidence="2 3">9A</strain>
    </source>
</reference>
<protein>
    <submittedName>
        <fullName evidence="2">Uncharacterized protein</fullName>
    </submittedName>
</protein>
<evidence type="ECO:0000256" key="1">
    <source>
        <dbReference type="SAM" id="SignalP"/>
    </source>
</evidence>
<comment type="caution">
    <text evidence="2">The sequence shown here is derived from an EMBL/GenBank/DDBJ whole genome shotgun (WGS) entry which is preliminary data.</text>
</comment>
<organism evidence="2 3">
    <name type="scientific">Hymenobacter caeli</name>
    <dbReference type="NCBI Taxonomy" id="2735894"/>
    <lineage>
        <taxon>Bacteria</taxon>
        <taxon>Pseudomonadati</taxon>
        <taxon>Bacteroidota</taxon>
        <taxon>Cytophagia</taxon>
        <taxon>Cytophagales</taxon>
        <taxon>Hymenobacteraceae</taxon>
        <taxon>Hymenobacter</taxon>
    </lineage>
</organism>
<feature type="chain" id="PRO_5046246801" evidence="1">
    <location>
        <begin position="31"/>
        <end position="212"/>
    </location>
</feature>
<sequence>MLRLSFARHCLVGLAGALAMAALPPGRAHAQFLLAPGHYQLANGAQGDADLKLVLAEDAKPGALAGVRNGQERSFRPAQVAAFTVDGHAFARQDGFKLRAGFDAKFADPALLETVVADGPVELFYYYYVAPMGPIKAHIALAVLRKRGTANFFVYSPKHAPGLDARQALSPLVAGLFPADPVLQRQLVANQITRAQLADLVRAYNQGVRMKP</sequence>
<feature type="signal peptide" evidence="1">
    <location>
        <begin position="1"/>
        <end position="30"/>
    </location>
</feature>
<evidence type="ECO:0000313" key="3">
    <source>
        <dbReference type="Proteomes" id="UP000779507"/>
    </source>
</evidence>
<keyword evidence="3" id="KW-1185">Reference proteome</keyword>
<keyword evidence="1" id="KW-0732">Signal</keyword>
<gene>
    <name evidence="2" type="ORF">HNP98_004068</name>
</gene>
<dbReference type="Proteomes" id="UP000779507">
    <property type="component" value="Unassembled WGS sequence"/>
</dbReference>
<evidence type="ECO:0000313" key="2">
    <source>
        <dbReference type="EMBL" id="NRT21222.1"/>
    </source>
</evidence>